<reference evidence="11" key="1">
    <citation type="submission" date="2014-01" db="EMBL/GenBank/DDBJ databases">
        <title>The Genome Sequence of Anopheles farauti FAR1 (V2).</title>
        <authorList>
            <consortium name="The Broad Institute Genomics Platform"/>
            <person name="Neafsey D.E."/>
            <person name="Besansky N."/>
            <person name="Howell P."/>
            <person name="Walton C."/>
            <person name="Young S.K."/>
            <person name="Zeng Q."/>
            <person name="Gargeya S."/>
            <person name="Fitzgerald M."/>
            <person name="Haas B."/>
            <person name="Abouelleil A."/>
            <person name="Allen A.W."/>
            <person name="Alvarado L."/>
            <person name="Arachchi H.M."/>
            <person name="Berlin A.M."/>
            <person name="Chapman S.B."/>
            <person name="Gainer-Dewar J."/>
            <person name="Goldberg J."/>
            <person name="Griggs A."/>
            <person name="Gujja S."/>
            <person name="Hansen M."/>
            <person name="Howarth C."/>
            <person name="Imamovic A."/>
            <person name="Ireland A."/>
            <person name="Larimer J."/>
            <person name="McCowan C."/>
            <person name="Murphy C."/>
            <person name="Pearson M."/>
            <person name="Poon T.W."/>
            <person name="Priest M."/>
            <person name="Roberts A."/>
            <person name="Saif S."/>
            <person name="Shea T."/>
            <person name="Sisk P."/>
            <person name="Sykes S."/>
            <person name="Wortman J."/>
            <person name="Nusbaum C."/>
            <person name="Birren B."/>
        </authorList>
    </citation>
    <scope>NUCLEOTIDE SEQUENCE [LARGE SCALE GENOMIC DNA]</scope>
    <source>
        <strain evidence="11">FAR1</strain>
    </source>
</reference>
<feature type="domain" description="Peptidase S1" evidence="9">
    <location>
        <begin position="336"/>
        <end position="559"/>
    </location>
</feature>
<dbReference type="InterPro" id="IPR009003">
    <property type="entry name" value="Peptidase_S1_PA"/>
</dbReference>
<name>A0A182QZL2_9DIPT</name>
<evidence type="ECO:0000259" key="9">
    <source>
        <dbReference type="PROSITE" id="PS50240"/>
    </source>
</evidence>
<evidence type="ECO:0000313" key="11">
    <source>
        <dbReference type="Proteomes" id="UP000075886"/>
    </source>
</evidence>
<keyword evidence="2" id="KW-0964">Secreted</keyword>
<dbReference type="Proteomes" id="UP000075886">
    <property type="component" value="Unassembled WGS sequence"/>
</dbReference>
<keyword evidence="4" id="KW-0732">Signal</keyword>
<keyword evidence="3" id="KW-0399">Innate immunity</keyword>
<evidence type="ECO:0000256" key="1">
    <source>
        <dbReference type="ARBA" id="ARBA00004613"/>
    </source>
</evidence>
<evidence type="ECO:0000256" key="3">
    <source>
        <dbReference type="ARBA" id="ARBA00022588"/>
    </source>
</evidence>
<dbReference type="PANTHER" id="PTHR24256">
    <property type="entry name" value="TRYPTASE-RELATED"/>
    <property type="match status" value="1"/>
</dbReference>
<dbReference type="InterPro" id="IPR001254">
    <property type="entry name" value="Trypsin_dom"/>
</dbReference>
<keyword evidence="11" id="KW-1185">Reference proteome</keyword>
<dbReference type="GO" id="GO:0045087">
    <property type="term" value="P:innate immune response"/>
    <property type="evidence" value="ECO:0007669"/>
    <property type="project" value="UniProtKB-KW"/>
</dbReference>
<evidence type="ECO:0000256" key="2">
    <source>
        <dbReference type="ARBA" id="ARBA00022525"/>
    </source>
</evidence>
<evidence type="ECO:0000313" key="10">
    <source>
        <dbReference type="EnsemblMetazoa" id="AFAF020035-PA"/>
    </source>
</evidence>
<evidence type="ECO:0000256" key="8">
    <source>
        <dbReference type="ARBA" id="ARBA00024195"/>
    </source>
</evidence>
<reference evidence="10" key="2">
    <citation type="submission" date="2020-05" db="UniProtKB">
        <authorList>
            <consortium name="EnsemblMetazoa"/>
        </authorList>
    </citation>
    <scope>IDENTIFICATION</scope>
    <source>
        <strain evidence="10">FAR1</strain>
    </source>
</reference>
<dbReference type="EMBL" id="AXCN02000879">
    <property type="status" value="NOT_ANNOTATED_CDS"/>
    <property type="molecule type" value="Genomic_DNA"/>
</dbReference>
<dbReference type="GO" id="GO:0005576">
    <property type="term" value="C:extracellular region"/>
    <property type="evidence" value="ECO:0007669"/>
    <property type="project" value="UniProtKB-SubCell"/>
</dbReference>
<dbReference type="PROSITE" id="PS50240">
    <property type="entry name" value="TRYPSIN_DOM"/>
    <property type="match status" value="1"/>
</dbReference>
<proteinExistence type="inferred from homology"/>
<dbReference type="AlphaFoldDB" id="A0A182QZL2"/>
<accession>A0A182QZL2</accession>
<sequence length="579" mass="65592">MRYEEPIERVESTSTLESEWDRFAQEQDEPLLYSRSCGSIESFELTSAQLPDQPWIGRVHERPEMTTAGLKLASLAVLINERYAVSAAATLVNKTQWRYSTFGSLGNYFNCESEDCEEYRQMIANKAINIHPNFAANPRLFDVALIEFWGALDLVGNDDYVKPICMPWTESLRATESLQLSLSTVKLFQTESRQLRQLDVASCRQRFVLNGPSYPGEKDSPICTIHSEDERQPPVTVLPGSPLQSVIKFNDQRRYFLRGLSLSSRSTSNVHLPIMFSDIHLHIDWIVERIRYNRQRNLLYRVANSSALDGDNQEDPVVYDASNGETPKEGVLDFNTCGTSQDWHVSNETLTISNPWFVIIDIDGMPVGAGTLISEWYVVGAAIHLQNAKVAVSLSIASYWDRIPIKGALYDADNRVHNIALAELIRPFKFNERKINAICLPVSGESRTAGYKRSQLLTVGWLKGKLMIATVGDRRTDSKNCANNSNNMVCIYSPPLNGWESYSQWVGAPIYSVHTLNGVRRYFLRGFALNSVNVHLMRARTVTYLEIGPYVDWMLRNMNKTLATLEPLLNLQEQLIFAP</sequence>
<evidence type="ECO:0000256" key="7">
    <source>
        <dbReference type="ARBA" id="ARBA00023180"/>
    </source>
</evidence>
<dbReference type="SUPFAM" id="SSF50494">
    <property type="entry name" value="Trypsin-like serine proteases"/>
    <property type="match status" value="2"/>
</dbReference>
<keyword evidence="6" id="KW-1015">Disulfide bond</keyword>
<dbReference type="InterPro" id="IPR051487">
    <property type="entry name" value="Ser/Thr_Proteases_Immune/Dev"/>
</dbReference>
<comment type="subcellular location">
    <subcellularLocation>
        <location evidence="1">Secreted</location>
    </subcellularLocation>
</comment>
<dbReference type="InterPro" id="IPR043504">
    <property type="entry name" value="Peptidase_S1_PA_chymotrypsin"/>
</dbReference>
<dbReference type="GO" id="GO:0004252">
    <property type="term" value="F:serine-type endopeptidase activity"/>
    <property type="evidence" value="ECO:0007669"/>
    <property type="project" value="InterPro"/>
</dbReference>
<dbReference type="GO" id="GO:0006508">
    <property type="term" value="P:proteolysis"/>
    <property type="evidence" value="ECO:0007669"/>
    <property type="project" value="InterPro"/>
</dbReference>
<evidence type="ECO:0000256" key="6">
    <source>
        <dbReference type="ARBA" id="ARBA00023157"/>
    </source>
</evidence>
<organism evidence="10 11">
    <name type="scientific">Anopheles farauti</name>
    <dbReference type="NCBI Taxonomy" id="69004"/>
    <lineage>
        <taxon>Eukaryota</taxon>
        <taxon>Metazoa</taxon>
        <taxon>Ecdysozoa</taxon>
        <taxon>Arthropoda</taxon>
        <taxon>Hexapoda</taxon>
        <taxon>Insecta</taxon>
        <taxon>Pterygota</taxon>
        <taxon>Neoptera</taxon>
        <taxon>Endopterygota</taxon>
        <taxon>Diptera</taxon>
        <taxon>Nematocera</taxon>
        <taxon>Culicoidea</taxon>
        <taxon>Culicidae</taxon>
        <taxon>Anophelinae</taxon>
        <taxon>Anopheles</taxon>
    </lineage>
</organism>
<dbReference type="Gene3D" id="2.40.10.10">
    <property type="entry name" value="Trypsin-like serine proteases"/>
    <property type="match status" value="2"/>
</dbReference>
<keyword evidence="5" id="KW-0391">Immunity</keyword>
<dbReference type="VEuPathDB" id="VectorBase:AFAF020035"/>
<keyword evidence="7" id="KW-0325">Glycoprotein</keyword>
<evidence type="ECO:0000256" key="4">
    <source>
        <dbReference type="ARBA" id="ARBA00022729"/>
    </source>
</evidence>
<protein>
    <recommendedName>
        <fullName evidence="9">Peptidase S1 domain-containing protein</fullName>
    </recommendedName>
</protein>
<dbReference type="EnsemblMetazoa" id="AFAF020035-RA">
    <property type="protein sequence ID" value="AFAF020035-PA"/>
    <property type="gene ID" value="AFAF020035"/>
</dbReference>
<comment type="similarity">
    <text evidence="8">Belongs to the peptidase S1 family. CLIP subfamily.</text>
</comment>
<evidence type="ECO:0000256" key="5">
    <source>
        <dbReference type="ARBA" id="ARBA00022859"/>
    </source>
</evidence>
<dbReference type="STRING" id="69004.A0A182QZL2"/>